<sequence length="182" mass="19843">MMDRINELPYAWVFLFFWCGGMARSNMFYWIGRGVAAGTARSRWAAMLDHPLYATAQAWTARWGVLAIPMSFLTVGLQSFIQLSAGVARMPLRHYIPATAVGAVAWATIYTTVGMAVLGAWFSSPTGRVASVAILAAFATSVVLQHRRLKQSRLIRAGARAAGEHSPSGSEAPWAPSEHMRS</sequence>
<keyword evidence="11" id="KW-1185">Reference proteome</keyword>
<dbReference type="Proteomes" id="UP000271272">
    <property type="component" value="Unassembled WGS sequence"/>
</dbReference>
<dbReference type="AlphaFoldDB" id="A0A3P1UR33"/>
<evidence type="ECO:0000256" key="8">
    <source>
        <dbReference type="SAM" id="Phobius"/>
    </source>
</evidence>
<evidence type="ECO:0000256" key="6">
    <source>
        <dbReference type="ARBA" id="ARBA00023136"/>
    </source>
</evidence>
<comment type="similarity">
    <text evidence="2">Belongs to the DedA family.</text>
</comment>
<evidence type="ECO:0000313" key="11">
    <source>
        <dbReference type="Proteomes" id="UP000271272"/>
    </source>
</evidence>
<evidence type="ECO:0000256" key="7">
    <source>
        <dbReference type="SAM" id="MobiDB-lite"/>
    </source>
</evidence>
<evidence type="ECO:0000313" key="10">
    <source>
        <dbReference type="EMBL" id="RRD23880.1"/>
    </source>
</evidence>
<proteinExistence type="inferred from homology"/>
<keyword evidence="6 8" id="KW-0472">Membrane</keyword>
<keyword evidence="4 8" id="KW-0812">Transmembrane</keyword>
<feature type="transmembrane region" description="Helical" evidence="8">
    <location>
        <begin position="61"/>
        <end position="83"/>
    </location>
</feature>
<dbReference type="EMBL" id="RQZC01000029">
    <property type="protein sequence ID" value="RRD23880.1"/>
    <property type="molecule type" value="Genomic_DNA"/>
</dbReference>
<evidence type="ECO:0000256" key="5">
    <source>
        <dbReference type="ARBA" id="ARBA00022989"/>
    </source>
</evidence>
<dbReference type="OrthoDB" id="3426404at2"/>
<dbReference type="InterPro" id="IPR051311">
    <property type="entry name" value="DedA_domain"/>
</dbReference>
<dbReference type="PANTHER" id="PTHR42709:SF6">
    <property type="entry name" value="UNDECAPRENYL PHOSPHATE TRANSPORTER A"/>
    <property type="match status" value="1"/>
</dbReference>
<evidence type="ECO:0000256" key="4">
    <source>
        <dbReference type="ARBA" id="ARBA00022692"/>
    </source>
</evidence>
<name>A0A3P1UR33_9ACTO</name>
<comment type="subcellular location">
    <subcellularLocation>
        <location evidence="1">Cell membrane</location>
        <topology evidence="1">Multi-pass membrane protein</topology>
    </subcellularLocation>
</comment>
<dbReference type="Pfam" id="PF09335">
    <property type="entry name" value="VTT_dom"/>
    <property type="match status" value="1"/>
</dbReference>
<dbReference type="GO" id="GO:0005886">
    <property type="term" value="C:plasma membrane"/>
    <property type="evidence" value="ECO:0007669"/>
    <property type="project" value="UniProtKB-SubCell"/>
</dbReference>
<feature type="region of interest" description="Disordered" evidence="7">
    <location>
        <begin position="160"/>
        <end position="182"/>
    </location>
</feature>
<evidence type="ECO:0000259" key="9">
    <source>
        <dbReference type="Pfam" id="PF09335"/>
    </source>
</evidence>
<organism evidence="10 11">
    <name type="scientific">Actinomyces bowdenii</name>
    <dbReference type="NCBI Taxonomy" id="131109"/>
    <lineage>
        <taxon>Bacteria</taxon>
        <taxon>Bacillati</taxon>
        <taxon>Actinomycetota</taxon>
        <taxon>Actinomycetes</taxon>
        <taxon>Actinomycetales</taxon>
        <taxon>Actinomycetaceae</taxon>
        <taxon>Actinomyces</taxon>
    </lineage>
</organism>
<evidence type="ECO:0000256" key="3">
    <source>
        <dbReference type="ARBA" id="ARBA00022475"/>
    </source>
</evidence>
<dbReference type="PANTHER" id="PTHR42709">
    <property type="entry name" value="ALKALINE PHOSPHATASE LIKE PROTEIN"/>
    <property type="match status" value="1"/>
</dbReference>
<feature type="domain" description="VTT" evidence="9">
    <location>
        <begin position="11"/>
        <end position="114"/>
    </location>
</feature>
<dbReference type="InterPro" id="IPR032816">
    <property type="entry name" value="VTT_dom"/>
</dbReference>
<gene>
    <name evidence="10" type="ORF">EII10_11605</name>
</gene>
<keyword evidence="5 8" id="KW-1133">Transmembrane helix</keyword>
<comment type="caution">
    <text evidence="10">The sequence shown here is derived from an EMBL/GenBank/DDBJ whole genome shotgun (WGS) entry which is preliminary data.</text>
</comment>
<feature type="transmembrane region" description="Helical" evidence="8">
    <location>
        <begin position="128"/>
        <end position="146"/>
    </location>
</feature>
<feature type="transmembrane region" description="Helical" evidence="8">
    <location>
        <begin position="95"/>
        <end position="122"/>
    </location>
</feature>
<protein>
    <recommendedName>
        <fullName evidence="9">VTT domain-containing protein</fullName>
    </recommendedName>
</protein>
<evidence type="ECO:0000256" key="1">
    <source>
        <dbReference type="ARBA" id="ARBA00004651"/>
    </source>
</evidence>
<accession>A0A3P1UR33</accession>
<keyword evidence="3" id="KW-1003">Cell membrane</keyword>
<evidence type="ECO:0000256" key="2">
    <source>
        <dbReference type="ARBA" id="ARBA00010792"/>
    </source>
</evidence>
<reference evidence="10 11" key="1">
    <citation type="submission" date="2018-11" db="EMBL/GenBank/DDBJ databases">
        <title>Genomes From Bacteria Associated with the Canine Oral Cavity: a Test Case for Automated Genome-Based Taxonomic Assignment.</title>
        <authorList>
            <person name="Coil D.A."/>
            <person name="Jospin G."/>
            <person name="Darling A.E."/>
            <person name="Wallis C."/>
            <person name="Davis I.J."/>
            <person name="Harris S."/>
            <person name="Eisen J.A."/>
            <person name="Holcombe L.J."/>
            <person name="O'Flynn C."/>
        </authorList>
    </citation>
    <scope>NUCLEOTIDE SEQUENCE [LARGE SCALE GENOMIC DNA]</scope>
    <source>
        <strain evidence="10 11">OH5050</strain>
    </source>
</reference>